<organism evidence="1 2">
    <name type="scientific">Marasmius crinis-equi</name>
    <dbReference type="NCBI Taxonomy" id="585013"/>
    <lineage>
        <taxon>Eukaryota</taxon>
        <taxon>Fungi</taxon>
        <taxon>Dikarya</taxon>
        <taxon>Basidiomycota</taxon>
        <taxon>Agaricomycotina</taxon>
        <taxon>Agaricomycetes</taxon>
        <taxon>Agaricomycetidae</taxon>
        <taxon>Agaricales</taxon>
        <taxon>Marasmiineae</taxon>
        <taxon>Marasmiaceae</taxon>
        <taxon>Marasmius</taxon>
    </lineage>
</organism>
<accession>A0ABR3FVM3</accession>
<dbReference type="Proteomes" id="UP001465976">
    <property type="component" value="Unassembled WGS sequence"/>
</dbReference>
<dbReference type="EMBL" id="JBAHYK010000055">
    <property type="protein sequence ID" value="KAL0579565.1"/>
    <property type="molecule type" value="Genomic_DNA"/>
</dbReference>
<evidence type="ECO:0000313" key="1">
    <source>
        <dbReference type="EMBL" id="KAL0579565.1"/>
    </source>
</evidence>
<reference evidence="1 2" key="1">
    <citation type="submission" date="2024-02" db="EMBL/GenBank/DDBJ databases">
        <title>A draft genome for the cacao thread blight pathogen Marasmius crinis-equi.</title>
        <authorList>
            <person name="Cohen S.P."/>
            <person name="Baruah I.K."/>
            <person name="Amoako-Attah I."/>
            <person name="Bukari Y."/>
            <person name="Meinhardt L.W."/>
            <person name="Bailey B.A."/>
        </authorList>
    </citation>
    <scope>NUCLEOTIDE SEQUENCE [LARGE SCALE GENOMIC DNA]</scope>
    <source>
        <strain evidence="1 2">GH-76</strain>
    </source>
</reference>
<name>A0ABR3FVM3_9AGAR</name>
<comment type="caution">
    <text evidence="1">The sequence shown here is derived from an EMBL/GenBank/DDBJ whole genome shotgun (WGS) entry which is preliminary data.</text>
</comment>
<sequence>MPPLPRNKVSKRNRLFHSKPPYPPYPLGLFRPFHLSLRSSSSPLHTSVAAKEVLHALEQLKETHDRHMSKNRSLTKEMVLSLSAELDSICLWIHAFISSFQDIHDDEDGFYRRLLFASTTNISRLLVLEAFRGPPATINQHEPSSDSSFDEGHETYEAHPDGFLFRYISNDPFAAKLREKRDFLSDLFIALEWADACDPGLYHSVLCAIILLYDANAVELFAADNHMFIRLLEQFHELPVTGQLFSHQRLSATIFAALYLGGVVRRTFHDRAYLMQILCRKLRLLSVSLVQNEHLDSCRCSQISIGLAVSFCIRSIPLVAGQGGDSQVTRIAIDEGIIESIDRASILLLDASFWSDHGECQTLSPVVAEAMRHIIHHVAASLSFPRIWQSVLKQLKGVNLTSLETLPMTGTAWAVLRKEADRVVFRSILANICRNPNVSALTFSLVAPSESQFTVYLSTIEMERIHDMRGLSTDAVLF</sequence>
<keyword evidence="2" id="KW-1185">Reference proteome</keyword>
<evidence type="ECO:0000313" key="2">
    <source>
        <dbReference type="Proteomes" id="UP001465976"/>
    </source>
</evidence>
<protein>
    <recommendedName>
        <fullName evidence="3">Transcription factor domain-containing protein</fullName>
    </recommendedName>
</protein>
<evidence type="ECO:0008006" key="3">
    <source>
        <dbReference type="Google" id="ProtNLM"/>
    </source>
</evidence>
<proteinExistence type="predicted"/>
<gene>
    <name evidence="1" type="ORF">V5O48_002445</name>
</gene>